<proteinExistence type="predicted"/>
<protein>
    <submittedName>
        <fullName evidence="2">Uncharacterized protein</fullName>
    </submittedName>
</protein>
<comment type="caution">
    <text evidence="2">The sequence shown here is derived from an EMBL/GenBank/DDBJ whole genome shotgun (WGS) entry which is preliminary data.</text>
</comment>
<feature type="compositionally biased region" description="Low complexity" evidence="1">
    <location>
        <begin position="17"/>
        <end position="29"/>
    </location>
</feature>
<evidence type="ECO:0000313" key="3">
    <source>
        <dbReference type="Proteomes" id="UP000235392"/>
    </source>
</evidence>
<feature type="region of interest" description="Disordered" evidence="1">
    <location>
        <begin position="17"/>
        <end position="40"/>
    </location>
</feature>
<dbReference type="Proteomes" id="UP000235392">
    <property type="component" value="Unassembled WGS sequence"/>
</dbReference>
<reference evidence="2 3" key="1">
    <citation type="submission" date="2017-11" db="EMBL/GenBank/DDBJ databases">
        <title>De novo assembly and phasing of dikaryotic genomes from two isolates of Puccinia coronata f. sp. avenae, the causal agent of oat crown rust.</title>
        <authorList>
            <person name="Miller M.E."/>
            <person name="Zhang Y."/>
            <person name="Omidvar V."/>
            <person name="Sperschneider J."/>
            <person name="Schwessinger B."/>
            <person name="Raley C."/>
            <person name="Palmer J.M."/>
            <person name="Garnica D."/>
            <person name="Upadhyaya N."/>
            <person name="Rathjen J."/>
            <person name="Taylor J.M."/>
            <person name="Park R.F."/>
            <person name="Dodds P.N."/>
            <person name="Hirsch C.D."/>
            <person name="Kianian S.F."/>
            <person name="Figueroa M."/>
        </authorList>
    </citation>
    <scope>NUCLEOTIDE SEQUENCE [LARGE SCALE GENOMIC DNA]</scope>
    <source>
        <strain evidence="2">12SD80</strain>
    </source>
</reference>
<dbReference type="AlphaFoldDB" id="A0A2N5TRF3"/>
<name>A0A2N5TRF3_9BASI</name>
<sequence length="186" mass="20896">MRPAAPIFEPYLDGTAADSDSSNVAASPDNPVNATYPFTDLPRVTTPNPRGFFDPDHYHQLESDQIASLLDRALDPARFDRYAFAPQQFTDFYHRSNQLFLVYDPSLSLARSRDCVLGYARVARLVLASAPVVAQLAHRRVVLLDCLFIGTWKNDSQEFANDSQKKARRRAAVSITNFGRRWESSG</sequence>
<evidence type="ECO:0000256" key="1">
    <source>
        <dbReference type="SAM" id="MobiDB-lite"/>
    </source>
</evidence>
<dbReference type="EMBL" id="PGCI01000379">
    <property type="protein sequence ID" value="PLW28076.1"/>
    <property type="molecule type" value="Genomic_DNA"/>
</dbReference>
<gene>
    <name evidence="2" type="ORF">PCASD_22608</name>
</gene>
<evidence type="ECO:0000313" key="2">
    <source>
        <dbReference type="EMBL" id="PLW28076.1"/>
    </source>
</evidence>
<organism evidence="2 3">
    <name type="scientific">Puccinia coronata f. sp. avenae</name>
    <dbReference type="NCBI Taxonomy" id="200324"/>
    <lineage>
        <taxon>Eukaryota</taxon>
        <taxon>Fungi</taxon>
        <taxon>Dikarya</taxon>
        <taxon>Basidiomycota</taxon>
        <taxon>Pucciniomycotina</taxon>
        <taxon>Pucciniomycetes</taxon>
        <taxon>Pucciniales</taxon>
        <taxon>Pucciniaceae</taxon>
        <taxon>Puccinia</taxon>
    </lineage>
</organism>
<accession>A0A2N5TRF3</accession>